<organism evidence="3 4">
    <name type="scientific">Streptomyces scabichelini</name>
    <dbReference type="NCBI Taxonomy" id="2711217"/>
    <lineage>
        <taxon>Bacteria</taxon>
        <taxon>Bacillati</taxon>
        <taxon>Actinomycetota</taxon>
        <taxon>Actinomycetes</taxon>
        <taxon>Kitasatosporales</taxon>
        <taxon>Streptomycetaceae</taxon>
        <taxon>Streptomyces</taxon>
    </lineage>
</organism>
<name>A0A6G4V1Q7_9ACTN</name>
<reference evidence="3 4" key="1">
    <citation type="submission" date="2020-02" db="EMBL/GenBank/DDBJ databases">
        <title>Whole-genome analyses of novel actinobacteria.</title>
        <authorList>
            <person name="Sahin N."/>
            <person name="Gencbay T."/>
        </authorList>
    </citation>
    <scope>NUCLEOTIDE SEQUENCE [LARGE SCALE GENOMIC DNA]</scope>
    <source>
        <strain evidence="3 4">HC44</strain>
    </source>
</reference>
<dbReference type="PANTHER" id="PTHR35174">
    <property type="entry name" value="BLL7171 PROTEIN-RELATED"/>
    <property type="match status" value="1"/>
</dbReference>
<dbReference type="InterPro" id="IPR005545">
    <property type="entry name" value="YCII"/>
</dbReference>
<proteinExistence type="inferred from homology"/>
<evidence type="ECO:0000313" key="3">
    <source>
        <dbReference type="EMBL" id="NGO07827.1"/>
    </source>
</evidence>
<dbReference type="EMBL" id="JAAKZY010000020">
    <property type="protein sequence ID" value="NGO07827.1"/>
    <property type="molecule type" value="Genomic_DNA"/>
</dbReference>
<dbReference type="SUPFAM" id="SSF54909">
    <property type="entry name" value="Dimeric alpha+beta barrel"/>
    <property type="match status" value="1"/>
</dbReference>
<dbReference type="Gene3D" id="3.30.70.1060">
    <property type="entry name" value="Dimeric alpha+beta barrel"/>
    <property type="match status" value="1"/>
</dbReference>
<keyword evidence="4" id="KW-1185">Reference proteome</keyword>
<sequence>MKYVLLFVETEEFARELEAMGPAERARAFERVNEWFAAHAGKITGGQKLRTPETATTVRLEGGEPVVVDGPFVEGKEVVSGYSEIEVADPDEALHMVRTWPGCPVVEIRPVETSPLE</sequence>
<dbReference type="Pfam" id="PF03795">
    <property type="entry name" value="YCII"/>
    <property type="match status" value="1"/>
</dbReference>
<feature type="domain" description="YCII-related" evidence="2">
    <location>
        <begin position="1"/>
        <end position="102"/>
    </location>
</feature>
<evidence type="ECO:0000313" key="4">
    <source>
        <dbReference type="Proteomes" id="UP000472335"/>
    </source>
</evidence>
<comment type="similarity">
    <text evidence="1">Belongs to the YciI family.</text>
</comment>
<protein>
    <recommendedName>
        <fullName evidence="2">YCII-related domain-containing protein</fullName>
    </recommendedName>
</protein>
<evidence type="ECO:0000259" key="2">
    <source>
        <dbReference type="Pfam" id="PF03795"/>
    </source>
</evidence>
<gene>
    <name evidence="3" type="ORF">G5C60_09200</name>
</gene>
<dbReference type="PANTHER" id="PTHR35174:SF3">
    <property type="entry name" value="BLL7171 PROTEIN"/>
    <property type="match status" value="1"/>
</dbReference>
<comment type="caution">
    <text evidence="3">The sequence shown here is derived from an EMBL/GenBank/DDBJ whole genome shotgun (WGS) entry which is preliminary data.</text>
</comment>
<accession>A0A6G4V1Q7</accession>
<evidence type="ECO:0000256" key="1">
    <source>
        <dbReference type="ARBA" id="ARBA00007689"/>
    </source>
</evidence>
<dbReference type="Proteomes" id="UP000472335">
    <property type="component" value="Unassembled WGS sequence"/>
</dbReference>
<dbReference type="RefSeq" id="WP_165256627.1">
    <property type="nucleotide sequence ID" value="NZ_JAAKZY010000020.1"/>
</dbReference>
<dbReference type="InterPro" id="IPR011008">
    <property type="entry name" value="Dimeric_a/b-barrel"/>
</dbReference>
<dbReference type="AlphaFoldDB" id="A0A6G4V1Q7"/>